<evidence type="ECO:0008006" key="13">
    <source>
        <dbReference type="Google" id="ProtNLM"/>
    </source>
</evidence>
<evidence type="ECO:0000256" key="5">
    <source>
        <dbReference type="ARBA" id="ARBA00022723"/>
    </source>
</evidence>
<dbReference type="GO" id="GO:0005524">
    <property type="term" value="F:ATP binding"/>
    <property type="evidence" value="ECO:0007669"/>
    <property type="project" value="UniProtKB-KW"/>
</dbReference>
<dbReference type="Proteomes" id="UP001186944">
    <property type="component" value="Unassembled WGS sequence"/>
</dbReference>
<dbReference type="Pfam" id="PF20266">
    <property type="entry name" value="Mab-21_C"/>
    <property type="match status" value="1"/>
</dbReference>
<keyword evidence="7" id="KW-0067">ATP-binding</keyword>
<dbReference type="SMART" id="SM01265">
    <property type="entry name" value="Mab-21"/>
    <property type="match status" value="1"/>
</dbReference>
<name>A0AA88Y4V1_PINIB</name>
<comment type="caution">
    <text evidence="11">The sequence shown here is derived from an EMBL/GenBank/DDBJ whole genome shotgun (WGS) entry which is preliminary data.</text>
</comment>
<keyword evidence="5" id="KW-0479">Metal-binding</keyword>
<keyword evidence="3" id="KW-0808">Transferase</keyword>
<sequence length="685" mass="78447">MDKTNSLIIGSFSQCVDIIIQEHEPTKSAFRMIREGMLKFTELLQDKSDGEALVVQTGSSYDGLHLSRLLQSTSGKHIFYPSIDFDFMMIYRKYEILDQSSATTDLQETLQSSKEFAVMIHGSYTGYVRLAITNHGREMIQRPKCDFQEFITTDGYIPNFIFKTKLFPDHYQDAEVLYQREAPKYTSSGPALSDFTPEQTTGHSYDFVHTFPCKTWPGVALNWTRRPRPTGWPSKELVLSITKDGCAVVPVGHHLSETPDLEWRISFNAAERELSHSLTQRQKSCYTFVKFLLKTGLRPSCILTSYHVKNMMFWYCEQMYGEEEWTDELQGERIITFLDYIANALENKSVPNYFLPSNNMIAHRTSTEIEQTRKEVLLVKDRIFQTLLLTLTKLQCLDEVKGATSQGEVQTMLTIYTVFVQILYKNGFLNLSQLTFSERCFGSVVRLNRCVRNYVRTASAAFSAQSICELLKPFAIAYTQSEDVDNALAVYQLMLRSEESLVIAEYKETFTNLGCLYNLKFKQESEEGKKNEFIEKAESSFKTAVRIIDDSPSLHLAYGNCLLDTKRISAAMEQFKLSLKITRARDDDQALIQIMIPSKQETKTKMAYVSGQIAAGYILCDCFMKLDEQYEARKTANRLTSIVVSSTLRFRHDELLVCAMALTRCGLDVKAELNRNEASKYKDLK</sequence>
<dbReference type="EMBL" id="VSWD01000010">
    <property type="protein sequence ID" value="KAK3089551.1"/>
    <property type="molecule type" value="Genomic_DNA"/>
</dbReference>
<dbReference type="GO" id="GO:0046872">
    <property type="term" value="F:metal ion binding"/>
    <property type="evidence" value="ECO:0007669"/>
    <property type="project" value="UniProtKB-KW"/>
</dbReference>
<keyword evidence="8" id="KW-0460">Magnesium</keyword>
<dbReference type="PANTHER" id="PTHR10656:SF42">
    <property type="entry name" value="CYCLIC GMP-AMP SYNTHASE-LIKE PROTEIN-RELATED"/>
    <property type="match status" value="1"/>
</dbReference>
<proteinExistence type="inferred from homology"/>
<evidence type="ECO:0000256" key="6">
    <source>
        <dbReference type="ARBA" id="ARBA00022741"/>
    </source>
</evidence>
<dbReference type="SUPFAM" id="SSF48452">
    <property type="entry name" value="TPR-like"/>
    <property type="match status" value="1"/>
</dbReference>
<dbReference type="Pfam" id="PF03281">
    <property type="entry name" value="Mab-21"/>
    <property type="match status" value="1"/>
</dbReference>
<dbReference type="AlphaFoldDB" id="A0AA88Y4V1"/>
<evidence type="ECO:0000313" key="12">
    <source>
        <dbReference type="Proteomes" id="UP001186944"/>
    </source>
</evidence>
<keyword evidence="4" id="KW-0548">Nucleotidyltransferase</keyword>
<comment type="similarity">
    <text evidence="2">Belongs to the mab-21 family.</text>
</comment>
<dbReference type="InterPro" id="IPR046906">
    <property type="entry name" value="Mab-21_HhH/H2TH-like"/>
</dbReference>
<reference evidence="11" key="1">
    <citation type="submission" date="2019-08" db="EMBL/GenBank/DDBJ databases">
        <title>The improved chromosome-level genome for the pearl oyster Pinctada fucata martensii using PacBio sequencing and Hi-C.</title>
        <authorList>
            <person name="Zheng Z."/>
        </authorList>
    </citation>
    <scope>NUCLEOTIDE SEQUENCE</scope>
    <source>
        <strain evidence="11">ZZ-2019</strain>
        <tissue evidence="11">Adductor muscle</tissue>
    </source>
</reference>
<feature type="domain" description="Mab-21-like nucleotidyltransferase" evidence="9">
    <location>
        <begin position="177"/>
        <end position="274"/>
    </location>
</feature>
<keyword evidence="6" id="KW-0547">Nucleotide-binding</keyword>
<evidence type="ECO:0000256" key="2">
    <source>
        <dbReference type="ARBA" id="ARBA00008307"/>
    </source>
</evidence>
<dbReference type="InterPro" id="IPR046903">
    <property type="entry name" value="Mab-21-like_nuc_Trfase"/>
</dbReference>
<evidence type="ECO:0000259" key="9">
    <source>
        <dbReference type="Pfam" id="PF03281"/>
    </source>
</evidence>
<dbReference type="GO" id="GO:0016779">
    <property type="term" value="F:nucleotidyltransferase activity"/>
    <property type="evidence" value="ECO:0007669"/>
    <property type="project" value="UniProtKB-KW"/>
</dbReference>
<dbReference type="InterPro" id="IPR024810">
    <property type="entry name" value="MAB21L/cGLR"/>
</dbReference>
<gene>
    <name evidence="11" type="ORF">FSP39_004526</name>
</gene>
<accession>A0AA88Y4V1</accession>
<evidence type="ECO:0000256" key="3">
    <source>
        <dbReference type="ARBA" id="ARBA00022679"/>
    </source>
</evidence>
<protein>
    <recommendedName>
        <fullName evidence="13">Mab-21-like HhH/H2TH-like domain-containing protein</fullName>
    </recommendedName>
</protein>
<dbReference type="Gene3D" id="1.25.40.10">
    <property type="entry name" value="Tetratricopeptide repeat domain"/>
    <property type="match status" value="1"/>
</dbReference>
<evidence type="ECO:0000259" key="10">
    <source>
        <dbReference type="Pfam" id="PF20266"/>
    </source>
</evidence>
<evidence type="ECO:0000256" key="4">
    <source>
        <dbReference type="ARBA" id="ARBA00022695"/>
    </source>
</evidence>
<evidence type="ECO:0000256" key="1">
    <source>
        <dbReference type="ARBA" id="ARBA00001946"/>
    </source>
</evidence>
<dbReference type="PANTHER" id="PTHR10656">
    <property type="entry name" value="CELL FATE DETERMINING PROTEIN MAB21-RELATED"/>
    <property type="match status" value="1"/>
</dbReference>
<keyword evidence="12" id="KW-1185">Reference proteome</keyword>
<organism evidence="11 12">
    <name type="scientific">Pinctada imbricata</name>
    <name type="common">Atlantic pearl-oyster</name>
    <name type="synonym">Pinctada martensii</name>
    <dbReference type="NCBI Taxonomy" id="66713"/>
    <lineage>
        <taxon>Eukaryota</taxon>
        <taxon>Metazoa</taxon>
        <taxon>Spiralia</taxon>
        <taxon>Lophotrochozoa</taxon>
        <taxon>Mollusca</taxon>
        <taxon>Bivalvia</taxon>
        <taxon>Autobranchia</taxon>
        <taxon>Pteriomorphia</taxon>
        <taxon>Pterioida</taxon>
        <taxon>Pterioidea</taxon>
        <taxon>Pteriidae</taxon>
        <taxon>Pinctada</taxon>
    </lineage>
</organism>
<feature type="domain" description="Mab-21-like HhH/H2TH-like" evidence="10">
    <location>
        <begin position="282"/>
        <end position="376"/>
    </location>
</feature>
<evidence type="ECO:0000313" key="11">
    <source>
        <dbReference type="EMBL" id="KAK3089551.1"/>
    </source>
</evidence>
<dbReference type="InterPro" id="IPR011990">
    <property type="entry name" value="TPR-like_helical_dom_sf"/>
</dbReference>
<comment type="cofactor">
    <cofactor evidence="1">
        <name>Mg(2+)</name>
        <dbReference type="ChEBI" id="CHEBI:18420"/>
    </cofactor>
</comment>
<evidence type="ECO:0000256" key="7">
    <source>
        <dbReference type="ARBA" id="ARBA00022840"/>
    </source>
</evidence>
<dbReference type="Gene3D" id="1.10.1410.40">
    <property type="match status" value="1"/>
</dbReference>
<evidence type="ECO:0000256" key="8">
    <source>
        <dbReference type="ARBA" id="ARBA00022842"/>
    </source>
</evidence>